<dbReference type="InterPro" id="IPR038180">
    <property type="entry name" value="FlgT_N_sf"/>
</dbReference>
<name>D0LV80_HALO1</name>
<gene>
    <name evidence="2" type="ordered locus">Hoch_3419</name>
</gene>
<evidence type="ECO:0000256" key="1">
    <source>
        <dbReference type="SAM" id="SignalP"/>
    </source>
</evidence>
<organism evidence="2 3">
    <name type="scientific">Haliangium ochraceum (strain DSM 14365 / JCM 11303 / SMP-2)</name>
    <dbReference type="NCBI Taxonomy" id="502025"/>
    <lineage>
        <taxon>Bacteria</taxon>
        <taxon>Pseudomonadati</taxon>
        <taxon>Myxococcota</taxon>
        <taxon>Polyangia</taxon>
        <taxon>Haliangiales</taxon>
        <taxon>Kofleriaceae</taxon>
        <taxon>Haliangium</taxon>
    </lineage>
</organism>
<dbReference type="AlphaFoldDB" id="D0LV80"/>
<dbReference type="HOGENOM" id="CLU_666938_0_0_7"/>
<keyword evidence="3" id="KW-1185">Reference proteome</keyword>
<protein>
    <recommendedName>
        <fullName evidence="4">Flagellar assembly protein T N-terminal domain-containing protein</fullName>
    </recommendedName>
</protein>
<reference evidence="2 3" key="1">
    <citation type="journal article" date="2010" name="Stand. Genomic Sci.">
        <title>Complete genome sequence of Haliangium ochraceum type strain (SMP-2).</title>
        <authorList>
            <consortium name="US DOE Joint Genome Institute (JGI-PGF)"/>
            <person name="Ivanova N."/>
            <person name="Daum C."/>
            <person name="Lang E."/>
            <person name="Abt B."/>
            <person name="Kopitz M."/>
            <person name="Saunders E."/>
            <person name="Lapidus A."/>
            <person name="Lucas S."/>
            <person name="Glavina Del Rio T."/>
            <person name="Nolan M."/>
            <person name="Tice H."/>
            <person name="Copeland A."/>
            <person name="Cheng J.F."/>
            <person name="Chen F."/>
            <person name="Bruce D."/>
            <person name="Goodwin L."/>
            <person name="Pitluck S."/>
            <person name="Mavromatis K."/>
            <person name="Pati A."/>
            <person name="Mikhailova N."/>
            <person name="Chen A."/>
            <person name="Palaniappan K."/>
            <person name="Land M."/>
            <person name="Hauser L."/>
            <person name="Chang Y.J."/>
            <person name="Jeffries C.D."/>
            <person name="Detter J.C."/>
            <person name="Brettin T."/>
            <person name="Rohde M."/>
            <person name="Goker M."/>
            <person name="Bristow J."/>
            <person name="Markowitz V."/>
            <person name="Eisen J.A."/>
            <person name="Hugenholtz P."/>
            <person name="Kyrpides N.C."/>
            <person name="Klenk H.P."/>
        </authorList>
    </citation>
    <scope>NUCLEOTIDE SEQUENCE [LARGE SCALE GENOMIC DNA]</scope>
    <source>
        <strain evidence="3">DSM 14365 / CIP 107738 / JCM 11303 / AJ 13395 / SMP-2</strain>
    </source>
</reference>
<proteinExistence type="predicted"/>
<dbReference type="EMBL" id="CP001804">
    <property type="protein sequence ID" value="ACY15921.1"/>
    <property type="molecule type" value="Genomic_DNA"/>
</dbReference>
<feature type="chain" id="PRO_5003010611" description="Flagellar assembly protein T N-terminal domain-containing protein" evidence="1">
    <location>
        <begin position="29"/>
        <end position="412"/>
    </location>
</feature>
<keyword evidence="1" id="KW-0732">Signal</keyword>
<dbReference type="RefSeq" id="WP_012828521.1">
    <property type="nucleotide sequence ID" value="NC_013440.1"/>
</dbReference>
<evidence type="ECO:0000313" key="3">
    <source>
        <dbReference type="Proteomes" id="UP000001880"/>
    </source>
</evidence>
<dbReference type="STRING" id="502025.Hoch_3419"/>
<feature type="signal peptide" evidence="1">
    <location>
        <begin position="1"/>
        <end position="28"/>
    </location>
</feature>
<dbReference type="KEGG" id="hoh:Hoch_3419"/>
<dbReference type="Gene3D" id="3.30.1660.40">
    <property type="entry name" value="FlgT, N-terminal domain"/>
    <property type="match status" value="1"/>
</dbReference>
<dbReference type="Proteomes" id="UP000001880">
    <property type="component" value="Chromosome"/>
</dbReference>
<sequence length="412" mass="41411">MSIPDHRILLSALALALLVALAPAPARAQSPRAPSVRVEAAGEAPQDAAEARTRALDAAFAEAVSATVADMVSGDVLRRQSDAIARVTTRRARRFVQSYRVLEEGTRGGRLAVRIAAQIDLGALQAALAEIGVRGELRPSAGGSSAGAGGARERGAVLVVRAQVAGAGEAAVVAGEGGAGVAGPALGELVREQGFVLRAGELGGAGSGGELPVSDAEAARLAEDTGAESVFLIGLDIGAAERIRGTRLYGAGGRGVARVLDAGAGGASLVVEAAASAGGFASEPADAVRQAQIAVARRVFGAVVEAVAAHWQPAVAAEDTLLLEVRDNVGWQHVDAIIAQLGRASGVRRVWPRQVGAGALMLAVDAGGTDERARRRVSSALAGVRLSGATLDVRPSARGLAVTIEAAPEAGQ</sequence>
<evidence type="ECO:0008006" key="4">
    <source>
        <dbReference type="Google" id="ProtNLM"/>
    </source>
</evidence>
<accession>D0LV80</accession>
<evidence type="ECO:0000313" key="2">
    <source>
        <dbReference type="EMBL" id="ACY15921.1"/>
    </source>
</evidence>